<accession>A0A1C7P8G3</accession>
<dbReference type="AlphaFoldDB" id="A0A1C7P8G3"/>
<comment type="caution">
    <text evidence="1">The sequence shown here is derived from an EMBL/GenBank/DDBJ whole genome shotgun (WGS) entry which is preliminary data.</text>
</comment>
<gene>
    <name evidence="1" type="ORF">ADU59_00730</name>
</gene>
<dbReference type="Proteomes" id="UP000093111">
    <property type="component" value="Plasmid pF5.1a"/>
</dbReference>
<name>A0A1C7P8G3_9HYPH</name>
<keyword evidence="1" id="KW-0614">Plasmid</keyword>
<evidence type="ECO:0000313" key="2">
    <source>
        <dbReference type="Proteomes" id="UP000093111"/>
    </source>
</evidence>
<dbReference type="EMBL" id="LGLV01000001">
    <property type="protein sequence ID" value="OBZ97569.1"/>
    <property type="molecule type" value="Genomic_DNA"/>
</dbReference>
<keyword evidence="2" id="KW-1185">Reference proteome</keyword>
<protein>
    <submittedName>
        <fullName evidence="1">Uncharacterized protein</fullName>
    </submittedName>
</protein>
<dbReference type="RefSeq" id="WP_068950746.1">
    <property type="nucleotide sequence ID" value="NZ_CM004502.1"/>
</dbReference>
<organism evidence="1 2">
    <name type="scientific">Pararhizobium polonicum</name>
    <dbReference type="NCBI Taxonomy" id="1612624"/>
    <lineage>
        <taxon>Bacteria</taxon>
        <taxon>Pseudomonadati</taxon>
        <taxon>Pseudomonadota</taxon>
        <taxon>Alphaproteobacteria</taxon>
        <taxon>Hyphomicrobiales</taxon>
        <taxon>Rhizobiaceae</taxon>
        <taxon>Rhizobium/Agrobacterium group</taxon>
        <taxon>Pararhizobium</taxon>
    </lineage>
</organism>
<dbReference type="OrthoDB" id="128564at2"/>
<evidence type="ECO:0000313" key="1">
    <source>
        <dbReference type="EMBL" id="OBZ97569.1"/>
    </source>
</evidence>
<reference evidence="1 2" key="1">
    <citation type="journal article" date="2016" name="Syst. Appl. Microbiol.">
        <title>Pararhizobium polonicum sp. nov. isolated from tumors on stone fruit rootstocks.</title>
        <authorList>
            <person name="Pulawska J."/>
            <person name="Kuzmanovic N."/>
            <person name="Willems A."/>
            <person name="Pothier J.F."/>
        </authorList>
    </citation>
    <scope>NUCLEOTIDE SEQUENCE [LARGE SCALE GENOMIC DNA]</scope>
    <source>
        <strain evidence="1 2">F5.1</strain>
        <plasmid evidence="1">pF5.1a</plasmid>
    </source>
</reference>
<geneLocation type="plasmid" evidence="2">
    <name>pf5.1a</name>
</geneLocation>
<proteinExistence type="predicted"/>
<sequence>MNISLIPSMLDNTISGAGVALAYEGLQSPYESRFADFTIREDGSYYRSLEVVASEQTLGQRWLELETQFNSTCVGLVCQADSDAGELADIIARGFDGAAVPGAIVIIGCDLVLLEQILQLARQHRVPYTMRTQSGISIPFEWPPILFIADITDPALVESLSIRRELSDLGVPVETTVAPDIRKIEQKFYSVEVRAFFQRHLVVNFPKMF</sequence>